<sequence>MGDTLRARLWLPGDAAKDDAAPTAGQVKVCINTNESRVDKVEAANAHNEKVSDIENLPEHLIAYSDGSLFEDKESGTRSVGYGVVGYYRGEERFTRVGPMGSKSEIYGVEMAGLAWAACNALTYTGSHSQIRHLHFFADNRDTPARRALPPRLSRAHEQ</sequence>
<comment type="caution">
    <text evidence="1">The sequence shown here is derived from an EMBL/GenBank/DDBJ whole genome shotgun (WGS) entry which is preliminary data.</text>
</comment>
<name>A0AAD7GB08_MYCRO</name>
<organism evidence="1 2">
    <name type="scientific">Mycena rosella</name>
    <name type="common">Pink bonnet</name>
    <name type="synonym">Agaricus rosellus</name>
    <dbReference type="NCBI Taxonomy" id="1033263"/>
    <lineage>
        <taxon>Eukaryota</taxon>
        <taxon>Fungi</taxon>
        <taxon>Dikarya</taxon>
        <taxon>Basidiomycota</taxon>
        <taxon>Agaricomycotina</taxon>
        <taxon>Agaricomycetes</taxon>
        <taxon>Agaricomycetidae</taxon>
        <taxon>Agaricales</taxon>
        <taxon>Marasmiineae</taxon>
        <taxon>Mycenaceae</taxon>
        <taxon>Mycena</taxon>
    </lineage>
</organism>
<dbReference type="EMBL" id="JARKIE010000101">
    <property type="protein sequence ID" value="KAJ7685937.1"/>
    <property type="molecule type" value="Genomic_DNA"/>
</dbReference>
<keyword evidence="2" id="KW-1185">Reference proteome</keyword>
<accession>A0AAD7GB08</accession>
<gene>
    <name evidence="1" type="ORF">B0H17DRAFT_1137277</name>
</gene>
<reference evidence="1" key="1">
    <citation type="submission" date="2023-03" db="EMBL/GenBank/DDBJ databases">
        <title>Massive genome expansion in bonnet fungi (Mycena s.s.) driven by repeated elements and novel gene families across ecological guilds.</title>
        <authorList>
            <consortium name="Lawrence Berkeley National Laboratory"/>
            <person name="Harder C.B."/>
            <person name="Miyauchi S."/>
            <person name="Viragh M."/>
            <person name="Kuo A."/>
            <person name="Thoen E."/>
            <person name="Andreopoulos B."/>
            <person name="Lu D."/>
            <person name="Skrede I."/>
            <person name="Drula E."/>
            <person name="Henrissat B."/>
            <person name="Morin E."/>
            <person name="Kohler A."/>
            <person name="Barry K."/>
            <person name="LaButti K."/>
            <person name="Morin E."/>
            <person name="Salamov A."/>
            <person name="Lipzen A."/>
            <person name="Mereny Z."/>
            <person name="Hegedus B."/>
            <person name="Baldrian P."/>
            <person name="Stursova M."/>
            <person name="Weitz H."/>
            <person name="Taylor A."/>
            <person name="Grigoriev I.V."/>
            <person name="Nagy L.G."/>
            <person name="Martin F."/>
            <person name="Kauserud H."/>
        </authorList>
    </citation>
    <scope>NUCLEOTIDE SEQUENCE</scope>
    <source>
        <strain evidence="1">CBHHK067</strain>
    </source>
</reference>
<dbReference type="AlphaFoldDB" id="A0AAD7GB08"/>
<dbReference type="Proteomes" id="UP001221757">
    <property type="component" value="Unassembled WGS sequence"/>
</dbReference>
<protein>
    <recommendedName>
        <fullName evidence="3">RNase H type-1 domain-containing protein</fullName>
    </recommendedName>
</protein>
<evidence type="ECO:0000313" key="1">
    <source>
        <dbReference type="EMBL" id="KAJ7685937.1"/>
    </source>
</evidence>
<proteinExistence type="predicted"/>
<evidence type="ECO:0008006" key="3">
    <source>
        <dbReference type="Google" id="ProtNLM"/>
    </source>
</evidence>
<evidence type="ECO:0000313" key="2">
    <source>
        <dbReference type="Proteomes" id="UP001221757"/>
    </source>
</evidence>